<evidence type="ECO:0000313" key="1">
    <source>
        <dbReference type="EMBL" id="PLT76346.1"/>
    </source>
</evidence>
<accession>A0A2N5PMH8</accession>
<dbReference type="RefSeq" id="WP_066730737.1">
    <property type="nucleotide sequence ID" value="NZ_NIHT01000006.1"/>
</dbReference>
<name>A0A2N5PMH8_MEDGN</name>
<organism evidence="1 2">
    <name type="scientific">Mediterraneibacter gnavus</name>
    <name type="common">Ruminococcus gnavus</name>
    <dbReference type="NCBI Taxonomy" id="33038"/>
    <lineage>
        <taxon>Bacteria</taxon>
        <taxon>Bacillati</taxon>
        <taxon>Bacillota</taxon>
        <taxon>Clostridia</taxon>
        <taxon>Lachnospirales</taxon>
        <taxon>Lachnospiraceae</taxon>
        <taxon>Mediterraneibacter</taxon>
    </lineage>
</organism>
<dbReference type="Proteomes" id="UP000235093">
    <property type="component" value="Unassembled WGS sequence"/>
</dbReference>
<evidence type="ECO:0000313" key="2">
    <source>
        <dbReference type="Proteomes" id="UP000235093"/>
    </source>
</evidence>
<reference evidence="1 2" key="1">
    <citation type="journal article" date="2017" name="Genome Med.">
        <title>A novel Ruminococcus gnavus clade enriched in inflammatory bowel disease patients.</title>
        <authorList>
            <person name="Hall A.B."/>
            <person name="Yassour M."/>
            <person name="Sauk J."/>
            <person name="Garner A."/>
            <person name="Jiang X."/>
            <person name="Arthur T."/>
            <person name="Lagoudas G.K."/>
            <person name="Vatanen T."/>
            <person name="Fornelos N."/>
            <person name="Wilson R."/>
            <person name="Bertha M."/>
            <person name="Cohen M."/>
            <person name="Garber J."/>
            <person name="Khalili H."/>
            <person name="Gevers D."/>
            <person name="Ananthakrishnan A.N."/>
            <person name="Kugathasan S."/>
            <person name="Lander E.S."/>
            <person name="Blainey P."/>
            <person name="Vlamakis H."/>
            <person name="Xavier R.J."/>
            <person name="Huttenhower C."/>
        </authorList>
    </citation>
    <scope>NUCLEOTIDE SEQUENCE [LARGE SCALE GENOMIC DNA]</scope>
    <source>
        <strain evidence="1 2">RJX1125</strain>
    </source>
</reference>
<protein>
    <recommendedName>
        <fullName evidence="3">MtfA protein</fullName>
    </recommendedName>
</protein>
<gene>
    <name evidence="1" type="ORF">CDL23_04835</name>
</gene>
<dbReference type="Gene3D" id="2.40.30.200">
    <property type="match status" value="1"/>
</dbReference>
<dbReference type="AlphaFoldDB" id="A0A2N5PMH8"/>
<sequence length="230" mass="25802">MNTVTFGTKNSYRDFGLILTSKDIGLPEPKTETVDLTGADGVIDLTEVLTDDIKYKQRKLQFTFTVIDPINAWSATLSEVTNYVHGRRLRILLDWDKNYYYEGRCKVNQFKTNKRLATIVVDAEVDPYKLEVNSSSTPWIWDTFSFIDGIIYLNTVTVSGSATVNLLNRRKIVSPTFTTTANMKVNHNGVTYDLPKGTTTVLGIRLQEGDNFVTFTGNGTITIDYKGGSL</sequence>
<dbReference type="EMBL" id="NIHT01000006">
    <property type="protein sequence ID" value="PLT76346.1"/>
    <property type="molecule type" value="Genomic_DNA"/>
</dbReference>
<evidence type="ECO:0008006" key="3">
    <source>
        <dbReference type="Google" id="ProtNLM"/>
    </source>
</evidence>
<proteinExistence type="predicted"/>
<comment type="caution">
    <text evidence="1">The sequence shown here is derived from an EMBL/GenBank/DDBJ whole genome shotgun (WGS) entry which is preliminary data.</text>
</comment>